<comment type="caution">
    <text evidence="3">The sequence shown here is derived from an EMBL/GenBank/DDBJ whole genome shotgun (WGS) entry which is preliminary data.</text>
</comment>
<feature type="domain" description="GFO/IDH/MocA-like oxidoreductase" evidence="2">
    <location>
        <begin position="137"/>
        <end position="286"/>
    </location>
</feature>
<reference evidence="3 4" key="1">
    <citation type="journal article" date="2020" name="ISME J.">
        <title>Comparative genomics reveals insights into cyanobacterial evolution and habitat adaptation.</title>
        <authorList>
            <person name="Chen M.Y."/>
            <person name="Teng W.K."/>
            <person name="Zhao L."/>
            <person name="Hu C.X."/>
            <person name="Zhou Y.K."/>
            <person name="Han B.P."/>
            <person name="Song L.R."/>
            <person name="Shu W.S."/>
        </authorList>
    </citation>
    <scope>NUCLEOTIDE SEQUENCE [LARGE SCALE GENOMIC DNA]</scope>
    <source>
        <strain evidence="3 4">FACHB-248</strain>
    </source>
</reference>
<evidence type="ECO:0000313" key="3">
    <source>
        <dbReference type="EMBL" id="MBD2606838.1"/>
    </source>
</evidence>
<organism evidence="3 4">
    <name type="scientific">Scytonema hofmannii FACHB-248</name>
    <dbReference type="NCBI Taxonomy" id="1842502"/>
    <lineage>
        <taxon>Bacteria</taxon>
        <taxon>Bacillati</taxon>
        <taxon>Cyanobacteriota</taxon>
        <taxon>Cyanophyceae</taxon>
        <taxon>Nostocales</taxon>
        <taxon>Scytonemataceae</taxon>
        <taxon>Scytonema</taxon>
    </lineage>
</organism>
<dbReference type="InterPro" id="IPR051450">
    <property type="entry name" value="Gfo/Idh/MocA_Oxidoreductases"/>
</dbReference>
<feature type="domain" description="Gfo/Idh/MocA-like oxidoreductase N-terminal" evidence="1">
    <location>
        <begin position="2"/>
        <end position="124"/>
    </location>
</feature>
<dbReference type="Gene3D" id="3.30.360.10">
    <property type="entry name" value="Dihydrodipicolinate Reductase, domain 2"/>
    <property type="match status" value="1"/>
</dbReference>
<dbReference type="RefSeq" id="WP_029634977.1">
    <property type="nucleotide sequence ID" value="NZ_JACJTA010000049.1"/>
</dbReference>
<keyword evidence="4" id="KW-1185">Reference proteome</keyword>
<dbReference type="PANTHER" id="PTHR43377">
    <property type="entry name" value="BILIVERDIN REDUCTASE A"/>
    <property type="match status" value="1"/>
</dbReference>
<dbReference type="Gene3D" id="3.40.50.720">
    <property type="entry name" value="NAD(P)-binding Rossmann-like Domain"/>
    <property type="match status" value="1"/>
</dbReference>
<dbReference type="Proteomes" id="UP000660380">
    <property type="component" value="Unassembled WGS sequence"/>
</dbReference>
<dbReference type="Pfam" id="PF01408">
    <property type="entry name" value="GFO_IDH_MocA"/>
    <property type="match status" value="1"/>
</dbReference>
<dbReference type="SUPFAM" id="SSF55347">
    <property type="entry name" value="Glyceraldehyde-3-phosphate dehydrogenase-like, C-terminal domain"/>
    <property type="match status" value="1"/>
</dbReference>
<evidence type="ECO:0000259" key="2">
    <source>
        <dbReference type="Pfam" id="PF22725"/>
    </source>
</evidence>
<accession>A0ABR8GVQ6</accession>
<name>A0ABR8GVQ6_9CYAN</name>
<proteinExistence type="predicted"/>
<protein>
    <submittedName>
        <fullName evidence="3">Gfo/Idh/MocA family oxidoreductase</fullName>
    </submittedName>
</protein>
<dbReference type="InterPro" id="IPR055170">
    <property type="entry name" value="GFO_IDH_MocA-like_dom"/>
</dbReference>
<dbReference type="Pfam" id="PF22725">
    <property type="entry name" value="GFO_IDH_MocA_C3"/>
    <property type="match status" value="1"/>
</dbReference>
<evidence type="ECO:0000259" key="1">
    <source>
        <dbReference type="Pfam" id="PF01408"/>
    </source>
</evidence>
<dbReference type="EMBL" id="JACJTA010000049">
    <property type="protein sequence ID" value="MBD2606838.1"/>
    <property type="molecule type" value="Genomic_DNA"/>
</dbReference>
<dbReference type="PANTHER" id="PTHR43377:SF6">
    <property type="entry name" value="GFO_IDH_MOCA-LIKE OXIDOREDUCTASE N-TERMINAL DOMAIN-CONTAINING PROTEIN"/>
    <property type="match status" value="1"/>
</dbReference>
<dbReference type="InterPro" id="IPR036291">
    <property type="entry name" value="NAD(P)-bd_dom_sf"/>
</dbReference>
<sequence length="380" mass="42298">MIKIAVIGVGRWGVHLLRNFLEHPDVSIAAVVDHHPERLAAVKQQFNLDINVVLTTQWCELKHLPGLQAVVIATPAITHYSLIADALRWGYHVLAEKPLTVDPIECQELCQLAEQLNLILMVDHTYLFHPVVERGQTVVQAGKLGDLRYGYASRTHLGPVRQDVDALWDLAIHDIAIFNNWLGQTPVKVQATGTVWLQRGVGERGRQGDGETRRWGDKEEIFPSPLVPLSPCPLVPLSSSSQNQGLADLVWVTLTYPDGFQAYIHLCWLNPDKQRRLVVVGSLGSLIFDEMSTEAPLTLLHGEFEVKGNQFIPVNQSREVLEVETSESLRRVCSGFVNCIQENTCSMISSGWVGTELVQILRALTESLSEGGKSVFIKIK</sequence>
<gene>
    <name evidence="3" type="ORF">H6G81_20465</name>
</gene>
<evidence type="ECO:0000313" key="4">
    <source>
        <dbReference type="Proteomes" id="UP000660380"/>
    </source>
</evidence>
<dbReference type="InterPro" id="IPR000683">
    <property type="entry name" value="Gfo/Idh/MocA-like_OxRdtase_N"/>
</dbReference>
<dbReference type="SUPFAM" id="SSF51735">
    <property type="entry name" value="NAD(P)-binding Rossmann-fold domains"/>
    <property type="match status" value="1"/>
</dbReference>